<sequence length="455" mass="52860">MSEQNQNALNEEYNAKMILKYEDKIKFGNLEIGDRDRDYIDSEVTNLMFVEKLNIQTLKLCISIDMYVKLRSNTITELILGAQRFKGNKLLNFKVDDLDLENLEVLDIQGNNLENHQLYDLTKFNKLHSLNVSRNKVDLTHILNVTNLTKLFMRECGLNNIQLITSLVNLEELDISGNTKLDLSPLCKVKSLIKLTMIGCGQNNSISLLINLKELDISQNWGLDITSLKDLVSLIKLNLSSCNLKQISALKYLINLQNLNLSNNTVINITELQYLKNLKRLNLDSCRIISIYILQPLLNLEELRISSNRILYLDANLNEMKKLEYLKVNYNFVSNTHKNNKGKRLLSLQQDNRISSFKQLEKHKNYNNQDKYGYRSFDISLQQLPSQEQLRKANQLRNIESPNFKLKQIQNKHKTVLHSIKQQIYDITNNAKSHQIKFTNSIISLFQLMNQFGFE</sequence>
<evidence type="ECO:0000313" key="3">
    <source>
        <dbReference type="EMBL" id="CAI9939363.1"/>
    </source>
</evidence>
<evidence type="ECO:0000256" key="1">
    <source>
        <dbReference type="ARBA" id="ARBA00022614"/>
    </source>
</evidence>
<protein>
    <submittedName>
        <fullName evidence="3">Tandem-95 repeat protein</fullName>
    </submittedName>
    <submittedName>
        <fullName evidence="4">Tandem-95_repeat protein</fullName>
    </submittedName>
</protein>
<dbReference type="InterPro" id="IPR001611">
    <property type="entry name" value="Leu-rich_rpt"/>
</dbReference>
<accession>A0AA86PLN7</accession>
<dbReference type="PANTHER" id="PTHR46652:SF3">
    <property type="entry name" value="LEUCINE-RICH REPEAT-CONTAINING PROTEIN 9"/>
    <property type="match status" value="1"/>
</dbReference>
<comment type="caution">
    <text evidence="3">The sequence shown here is derived from an EMBL/GenBank/DDBJ whole genome shotgun (WGS) entry which is preliminary data.</text>
</comment>
<dbReference type="InterPro" id="IPR025875">
    <property type="entry name" value="Leu-rich_rpt_4"/>
</dbReference>
<reference evidence="4 5" key="2">
    <citation type="submission" date="2024-07" db="EMBL/GenBank/DDBJ databases">
        <authorList>
            <person name="Akdeniz Z."/>
        </authorList>
    </citation>
    <scope>NUCLEOTIDE SEQUENCE [LARGE SCALE GENOMIC DNA]</scope>
</reference>
<reference evidence="3" key="1">
    <citation type="submission" date="2023-06" db="EMBL/GenBank/DDBJ databases">
        <authorList>
            <person name="Kurt Z."/>
        </authorList>
    </citation>
    <scope>NUCLEOTIDE SEQUENCE</scope>
</reference>
<dbReference type="Proteomes" id="UP001642409">
    <property type="component" value="Unassembled WGS sequence"/>
</dbReference>
<evidence type="ECO:0000256" key="2">
    <source>
        <dbReference type="ARBA" id="ARBA00022737"/>
    </source>
</evidence>
<organism evidence="3">
    <name type="scientific">Hexamita inflata</name>
    <dbReference type="NCBI Taxonomy" id="28002"/>
    <lineage>
        <taxon>Eukaryota</taxon>
        <taxon>Metamonada</taxon>
        <taxon>Diplomonadida</taxon>
        <taxon>Hexamitidae</taxon>
        <taxon>Hexamitinae</taxon>
        <taxon>Hexamita</taxon>
    </lineage>
</organism>
<dbReference type="Gene3D" id="3.80.10.10">
    <property type="entry name" value="Ribonuclease Inhibitor"/>
    <property type="match status" value="2"/>
</dbReference>
<keyword evidence="5" id="KW-1185">Reference proteome</keyword>
<name>A0AA86PLN7_9EUKA</name>
<dbReference type="PANTHER" id="PTHR46652">
    <property type="entry name" value="LEUCINE-RICH REPEAT AND IQ DOMAIN-CONTAINING PROTEIN 1-RELATED"/>
    <property type="match status" value="1"/>
</dbReference>
<dbReference type="EMBL" id="CATOUU010000664">
    <property type="protein sequence ID" value="CAI9939363.1"/>
    <property type="molecule type" value="Genomic_DNA"/>
</dbReference>
<evidence type="ECO:0000313" key="4">
    <source>
        <dbReference type="EMBL" id="CAL6011174.1"/>
    </source>
</evidence>
<evidence type="ECO:0000313" key="5">
    <source>
        <dbReference type="Proteomes" id="UP001642409"/>
    </source>
</evidence>
<dbReference type="EMBL" id="CAXDID020000063">
    <property type="protein sequence ID" value="CAL6011174.1"/>
    <property type="molecule type" value="Genomic_DNA"/>
</dbReference>
<proteinExistence type="predicted"/>
<keyword evidence="2" id="KW-0677">Repeat</keyword>
<dbReference type="InterPro" id="IPR050836">
    <property type="entry name" value="SDS22/Internalin_LRR"/>
</dbReference>
<keyword evidence="1" id="KW-0433">Leucine-rich repeat</keyword>
<dbReference type="PROSITE" id="PS51450">
    <property type="entry name" value="LRR"/>
    <property type="match status" value="3"/>
</dbReference>
<dbReference type="Pfam" id="PF12799">
    <property type="entry name" value="LRR_4"/>
    <property type="match status" value="1"/>
</dbReference>
<gene>
    <name evidence="4" type="ORF">HINF_LOCUS22552</name>
    <name evidence="3" type="ORF">HINF_LOCUS27008</name>
</gene>
<dbReference type="SUPFAM" id="SSF52058">
    <property type="entry name" value="L domain-like"/>
    <property type="match status" value="1"/>
</dbReference>
<dbReference type="InterPro" id="IPR032675">
    <property type="entry name" value="LRR_dom_sf"/>
</dbReference>
<dbReference type="AlphaFoldDB" id="A0AA86PLN7"/>